<keyword evidence="2" id="KW-0812">Transmembrane</keyword>
<keyword evidence="2" id="KW-0472">Membrane</keyword>
<feature type="compositionally biased region" description="Polar residues" evidence="1">
    <location>
        <begin position="110"/>
        <end position="127"/>
    </location>
</feature>
<protein>
    <submittedName>
        <fullName evidence="3">Cytoskeletal protein RodZ</fullName>
    </submittedName>
</protein>
<evidence type="ECO:0000313" key="3">
    <source>
        <dbReference type="EMBL" id="MBB4067192.1"/>
    </source>
</evidence>
<dbReference type="AlphaFoldDB" id="A0A7W6NNA8"/>
<name>A0A7W6NNA8_9HYPH</name>
<dbReference type="Proteomes" id="UP000528286">
    <property type="component" value="Unassembled WGS sequence"/>
</dbReference>
<organism evidence="3 4">
    <name type="scientific">Gellertiella hungarica</name>
    <dbReference type="NCBI Taxonomy" id="1572859"/>
    <lineage>
        <taxon>Bacteria</taxon>
        <taxon>Pseudomonadati</taxon>
        <taxon>Pseudomonadota</taxon>
        <taxon>Alphaproteobacteria</taxon>
        <taxon>Hyphomicrobiales</taxon>
        <taxon>Rhizobiaceae</taxon>
        <taxon>Gellertiella</taxon>
    </lineage>
</organism>
<evidence type="ECO:0000256" key="2">
    <source>
        <dbReference type="SAM" id="Phobius"/>
    </source>
</evidence>
<gene>
    <name evidence="3" type="ORF">GGR23_004423</name>
</gene>
<reference evidence="3 4" key="1">
    <citation type="submission" date="2020-08" db="EMBL/GenBank/DDBJ databases">
        <title>Genomic Encyclopedia of Type Strains, Phase IV (KMG-IV): sequencing the most valuable type-strain genomes for metagenomic binning, comparative biology and taxonomic classification.</title>
        <authorList>
            <person name="Goeker M."/>
        </authorList>
    </citation>
    <scope>NUCLEOTIDE SEQUENCE [LARGE SCALE GENOMIC DNA]</scope>
    <source>
        <strain evidence="3 4">DSM 29853</strain>
    </source>
</reference>
<evidence type="ECO:0000313" key="4">
    <source>
        <dbReference type="Proteomes" id="UP000528286"/>
    </source>
</evidence>
<feature type="compositionally biased region" description="Basic and acidic residues" evidence="1">
    <location>
        <begin position="23"/>
        <end position="35"/>
    </location>
</feature>
<proteinExistence type="predicted"/>
<feature type="region of interest" description="Disordered" evidence="1">
    <location>
        <begin position="1"/>
        <end position="41"/>
    </location>
</feature>
<keyword evidence="2" id="KW-1133">Transmembrane helix</keyword>
<evidence type="ECO:0000256" key="1">
    <source>
        <dbReference type="SAM" id="MobiDB-lite"/>
    </source>
</evidence>
<keyword evidence="4" id="KW-1185">Reference proteome</keyword>
<sequence length="127" mass="13653">MRTNIQNPSDPLVDRDPDDPTDLNDRDFQAREARQGRLGRPVLTVLIAGLALAFIGWAAVEFWGQTMPDDQLPKQVTTDQNTDQPGSEVPTVDSPNATNTHQTPPPDVNRSPQASSTGSAPAPANSP</sequence>
<feature type="region of interest" description="Disordered" evidence="1">
    <location>
        <begin position="69"/>
        <end position="127"/>
    </location>
</feature>
<comment type="caution">
    <text evidence="3">The sequence shown here is derived from an EMBL/GenBank/DDBJ whole genome shotgun (WGS) entry which is preliminary data.</text>
</comment>
<feature type="compositionally biased region" description="Polar residues" evidence="1">
    <location>
        <begin position="74"/>
        <end position="85"/>
    </location>
</feature>
<feature type="compositionally biased region" description="Polar residues" evidence="1">
    <location>
        <begin position="93"/>
        <end position="102"/>
    </location>
</feature>
<dbReference type="RefSeq" id="WP_183368432.1">
    <property type="nucleotide sequence ID" value="NZ_JACIEZ010000016.1"/>
</dbReference>
<feature type="transmembrane region" description="Helical" evidence="2">
    <location>
        <begin position="41"/>
        <end position="60"/>
    </location>
</feature>
<accession>A0A7W6NNA8</accession>
<dbReference type="EMBL" id="JACIEZ010000016">
    <property type="protein sequence ID" value="MBB4067192.1"/>
    <property type="molecule type" value="Genomic_DNA"/>
</dbReference>